<dbReference type="Pfam" id="PF03969">
    <property type="entry name" value="AFG1_ATPase"/>
    <property type="match status" value="2"/>
</dbReference>
<accession>A0ABN0X5M2</accession>
<comment type="caution">
    <text evidence="4">The sequence shown here is derived from an EMBL/GenBank/DDBJ whole genome shotgun (WGS) entry which is preliminary data.</text>
</comment>
<keyword evidence="2" id="KW-0067">ATP-binding</keyword>
<reference evidence="4 5" key="1">
    <citation type="journal article" date="2019" name="Int. J. Syst. Evol. Microbiol.">
        <title>The Global Catalogue of Microorganisms (GCM) 10K type strain sequencing project: providing services to taxonomists for standard genome sequencing and annotation.</title>
        <authorList>
            <consortium name="The Broad Institute Genomics Platform"/>
            <consortium name="The Broad Institute Genome Sequencing Center for Infectious Disease"/>
            <person name="Wu L."/>
            <person name="Ma J."/>
        </authorList>
    </citation>
    <scope>NUCLEOTIDE SEQUENCE [LARGE SCALE GENOMIC DNA]</scope>
    <source>
        <strain evidence="4 5">JCM 13378</strain>
    </source>
</reference>
<keyword evidence="5" id="KW-1185">Reference proteome</keyword>
<dbReference type="RefSeq" id="WP_343844648.1">
    <property type="nucleotide sequence ID" value="NZ_BAAAEI010000010.1"/>
</dbReference>
<keyword evidence="4" id="KW-0131">Cell cycle</keyword>
<evidence type="ECO:0000313" key="5">
    <source>
        <dbReference type="Proteomes" id="UP001501757"/>
    </source>
</evidence>
<dbReference type="EMBL" id="BAAAEI010000010">
    <property type="protein sequence ID" value="GAA0355787.1"/>
    <property type="molecule type" value="Genomic_DNA"/>
</dbReference>
<dbReference type="PANTHER" id="PTHR12169:SF6">
    <property type="entry name" value="AFG1-LIKE ATPASE"/>
    <property type="match status" value="1"/>
</dbReference>
<organism evidence="4 5">
    <name type="scientific">Bowmanella denitrificans</name>
    <dbReference type="NCBI Taxonomy" id="366582"/>
    <lineage>
        <taxon>Bacteria</taxon>
        <taxon>Pseudomonadati</taxon>
        <taxon>Pseudomonadota</taxon>
        <taxon>Gammaproteobacteria</taxon>
        <taxon>Alteromonadales</taxon>
        <taxon>Alteromonadaceae</taxon>
        <taxon>Bowmanella</taxon>
    </lineage>
</organism>
<keyword evidence="4" id="KW-0132">Cell division</keyword>
<dbReference type="InterPro" id="IPR027417">
    <property type="entry name" value="P-loop_NTPase"/>
</dbReference>
<dbReference type="SUPFAM" id="SSF52540">
    <property type="entry name" value="P-loop containing nucleoside triphosphate hydrolases"/>
    <property type="match status" value="1"/>
</dbReference>
<evidence type="ECO:0000256" key="3">
    <source>
        <dbReference type="SAM" id="MobiDB-lite"/>
    </source>
</evidence>
<keyword evidence="1" id="KW-0547">Nucleotide-binding</keyword>
<evidence type="ECO:0000256" key="1">
    <source>
        <dbReference type="ARBA" id="ARBA00022741"/>
    </source>
</evidence>
<evidence type="ECO:0000313" key="4">
    <source>
        <dbReference type="EMBL" id="GAA0355787.1"/>
    </source>
</evidence>
<dbReference type="Proteomes" id="UP001501757">
    <property type="component" value="Unassembled WGS sequence"/>
</dbReference>
<name>A0ABN0X5M2_9ALTE</name>
<proteinExistence type="predicted"/>
<evidence type="ECO:0000256" key="2">
    <source>
        <dbReference type="ARBA" id="ARBA00022840"/>
    </source>
</evidence>
<sequence>MGISINKFGLAGRLDPAIQLDASQLQVHNKLTELARDIVTHQRATAQGLYIWGKVGRGKTMLMDAFARQLPTELVRRQHFHEFMQDLHQQLIPLTGKSDPLLHVARQLAKQCKVICFDEFFVSDIGDAMLLGTLFGHLFRAGLMLVATSNCAPAQLYRNGLQRQRFLPAIADIEHYCEVIELSGDTDYRLRSLTQAPCYFVAQGPKPMAALNRQLLQKYLGDFVPCTVEVNGRVLNCVGRQQQCIAFHFAALCEGPRSHLDYIALAQQFSTVLVLNVPELSAAPQEQIKARGTEDSVAGSGPTGERQVTLGQMDDATRRFIALIDQCYSSGTRVVISASVALDSLYTNGTLLFEFERLKSRLAEMGSLQYQQGKWQRI</sequence>
<dbReference type="PANTHER" id="PTHR12169">
    <property type="entry name" value="ATPASE N2B"/>
    <property type="match status" value="1"/>
</dbReference>
<feature type="region of interest" description="Disordered" evidence="3">
    <location>
        <begin position="288"/>
        <end position="309"/>
    </location>
</feature>
<dbReference type="Gene3D" id="3.40.50.300">
    <property type="entry name" value="P-loop containing nucleotide triphosphate hydrolases"/>
    <property type="match status" value="1"/>
</dbReference>
<dbReference type="NCBIfam" id="NF040713">
    <property type="entry name" value="ZapE"/>
    <property type="match status" value="1"/>
</dbReference>
<protein>
    <submittedName>
        <fullName evidence="4">Cell division protein ZapE</fullName>
    </submittedName>
</protein>
<gene>
    <name evidence="4" type="primary">zapE_2</name>
    <name evidence="4" type="ORF">GCM10009092_20070</name>
</gene>
<dbReference type="InterPro" id="IPR005654">
    <property type="entry name" value="ATPase_AFG1-like"/>
</dbReference>
<dbReference type="GO" id="GO:0051301">
    <property type="term" value="P:cell division"/>
    <property type="evidence" value="ECO:0007669"/>
    <property type="project" value="UniProtKB-KW"/>
</dbReference>